<protein>
    <recommendedName>
        <fullName evidence="1">TLDc domain-containing protein</fullName>
    </recommendedName>
</protein>
<comment type="caution">
    <text evidence="2">The sequence shown here is derived from an EMBL/GenBank/DDBJ whole genome shotgun (WGS) entry which is preliminary data.</text>
</comment>
<feature type="domain" description="TLDc" evidence="1">
    <location>
        <begin position="365"/>
        <end position="527"/>
    </location>
</feature>
<dbReference type="InterPro" id="IPR006571">
    <property type="entry name" value="TLDc_dom"/>
</dbReference>
<keyword evidence="3" id="KW-1185">Reference proteome</keyword>
<evidence type="ECO:0000313" key="3">
    <source>
        <dbReference type="Proteomes" id="UP001162131"/>
    </source>
</evidence>
<dbReference type="SMART" id="SM00584">
    <property type="entry name" value="TLDc"/>
    <property type="match status" value="1"/>
</dbReference>
<reference evidence="2" key="1">
    <citation type="submission" date="2021-09" db="EMBL/GenBank/DDBJ databases">
        <authorList>
            <consortium name="AG Swart"/>
            <person name="Singh M."/>
            <person name="Singh A."/>
            <person name="Seah K."/>
            <person name="Emmerich C."/>
        </authorList>
    </citation>
    <scope>NUCLEOTIDE SEQUENCE</scope>
    <source>
        <strain evidence="2">ATCC30299</strain>
    </source>
</reference>
<dbReference type="Proteomes" id="UP001162131">
    <property type="component" value="Unassembled WGS sequence"/>
</dbReference>
<evidence type="ECO:0000313" key="2">
    <source>
        <dbReference type="EMBL" id="CAG9313616.1"/>
    </source>
</evidence>
<evidence type="ECO:0000259" key="1">
    <source>
        <dbReference type="PROSITE" id="PS51886"/>
    </source>
</evidence>
<accession>A0AAU9IVS8</accession>
<dbReference type="EMBL" id="CAJZBQ010000011">
    <property type="protein sequence ID" value="CAG9313616.1"/>
    <property type="molecule type" value="Genomic_DNA"/>
</dbReference>
<proteinExistence type="predicted"/>
<dbReference type="Pfam" id="PF07534">
    <property type="entry name" value="TLD"/>
    <property type="match status" value="1"/>
</dbReference>
<name>A0AAU9IVS8_9CILI</name>
<dbReference type="AlphaFoldDB" id="A0AAU9IVS8"/>
<sequence length="527" mass="60754">MGNCCTKNQYSDIQENLAAIVTEEWFIGNDYFDWASYHRNIEYENYTFFQKALYQGWKDINLNQNFLEGSSTTPQFNNSAYMQLCLDIRKGVPNYLIRNVISKLITFDNEIAKTEYYDYTNNLDPELNFSELPPSAEPLFGRKDLMNCFLTFQGATVCKTILYVIHKKSTDIEACLILPRVVQALLWFMKEHETYQIIQVLIAESRYRENCPKFTFHFPLTVIKHKRIVKNILRKVKEMLKDVEIADKKIEEVIKDIAFNMLIGYISPSFYPLILMNFLADGIGSVMKFTTAIVYLALKRCEELRDGNKTIPDWKSYARTQIAIFKILKKAFKINFGKPDATETSSVATDSDVFNYVPYFDGASAIMKTQEDIHNLCTLIPKLFLKHRMSLMYSITSNGLDSAKFMSSIINSDSPIIILVETKKNYAIGIFLDRTIENDMEMCSSECKLFSIRPEKVAYSHKEDEAIRIRANMKIGFSVLSQEGNIIFQICPGMITGISNESTAFNSKQLFKNSEFSIFNIEIYKVA</sequence>
<dbReference type="PROSITE" id="PS51886">
    <property type="entry name" value="TLDC"/>
    <property type="match status" value="1"/>
</dbReference>
<gene>
    <name evidence="2" type="ORF">BSTOLATCC_MIC9429</name>
</gene>
<organism evidence="2 3">
    <name type="scientific">Blepharisma stoltei</name>
    <dbReference type="NCBI Taxonomy" id="1481888"/>
    <lineage>
        <taxon>Eukaryota</taxon>
        <taxon>Sar</taxon>
        <taxon>Alveolata</taxon>
        <taxon>Ciliophora</taxon>
        <taxon>Postciliodesmatophora</taxon>
        <taxon>Heterotrichea</taxon>
        <taxon>Heterotrichida</taxon>
        <taxon>Blepharismidae</taxon>
        <taxon>Blepharisma</taxon>
    </lineage>
</organism>